<keyword evidence="10" id="KW-1185">Reference proteome</keyword>
<dbReference type="AlphaFoldDB" id="A0A7R9KGI8"/>
<proteinExistence type="inferred from homology"/>
<keyword evidence="6" id="KW-0539">Nucleus</keyword>
<comment type="similarity">
    <text evidence="3">Belongs to the BRX1 family.</text>
</comment>
<evidence type="ECO:0000256" key="6">
    <source>
        <dbReference type="ARBA" id="ARBA00023242"/>
    </source>
</evidence>
<dbReference type="GO" id="GO:0005730">
    <property type="term" value="C:nucleolus"/>
    <property type="evidence" value="ECO:0007669"/>
    <property type="project" value="UniProtKB-SubCell"/>
</dbReference>
<comment type="subcellular location">
    <subcellularLocation>
        <location evidence="2">Nucleus</location>
        <location evidence="2">Nucleolus</location>
    </subcellularLocation>
</comment>
<evidence type="ECO:0000256" key="3">
    <source>
        <dbReference type="ARBA" id="ARBA00006369"/>
    </source>
</evidence>
<evidence type="ECO:0000313" key="10">
    <source>
        <dbReference type="Proteomes" id="UP000759131"/>
    </source>
</evidence>
<sequence>MGKVAKKRRSLAAEAKNRNNESNETNVVVLDAVRYSDEPPLKRNKWINKQRVLVLATRGITYRDRHLMNNIKQLLPHSKSEPKMESKDSTLVVNEICEIKNCNKCLFFENRKRKDLYMWASNVPNGPSAKFLVENIHTMQEMRMTGNCLKGSRPLLSFDPLFDKQIHYSLLKELFVQIFGVPNNHPKSQPFYDHVLTFNILENKIWFRNYQIVEEDGSLSEIGPRFVLNPIKIFDSSFGGRILYSNPHYVSPNRHRRELRNNTSDKYKDKYSAKKSKELRQPLGTAYVDVDQYDDIFDTIAPEKAKGMAKNVFQRNKS</sequence>
<dbReference type="InterPro" id="IPR026532">
    <property type="entry name" value="BRX1"/>
</dbReference>
<dbReference type="GO" id="GO:0000027">
    <property type="term" value="P:ribosomal large subunit assembly"/>
    <property type="evidence" value="ECO:0007669"/>
    <property type="project" value="TreeGrafter"/>
</dbReference>
<dbReference type="OrthoDB" id="1638493at2759"/>
<feature type="domain" description="Brix" evidence="8">
    <location>
        <begin position="50"/>
        <end position="239"/>
    </location>
</feature>
<accession>A0A7R9KGI8</accession>
<dbReference type="GO" id="GO:0019843">
    <property type="term" value="F:rRNA binding"/>
    <property type="evidence" value="ECO:0007669"/>
    <property type="project" value="InterPro"/>
</dbReference>
<dbReference type="EMBL" id="CAJPIZ010000578">
    <property type="protein sequence ID" value="CAG2101786.1"/>
    <property type="molecule type" value="Genomic_DNA"/>
</dbReference>
<dbReference type="Pfam" id="PF04427">
    <property type="entry name" value="Brix"/>
    <property type="match status" value="1"/>
</dbReference>
<gene>
    <name evidence="9" type="ORF">OSB1V03_LOCUS1827</name>
</gene>
<dbReference type="GO" id="GO:0006364">
    <property type="term" value="P:rRNA processing"/>
    <property type="evidence" value="ECO:0007669"/>
    <property type="project" value="InterPro"/>
</dbReference>
<evidence type="ECO:0000256" key="5">
    <source>
        <dbReference type="ARBA" id="ARBA00022517"/>
    </source>
</evidence>
<keyword evidence="5" id="KW-0690">Ribosome biogenesis</keyword>
<feature type="region of interest" description="Disordered" evidence="7">
    <location>
        <begin position="1"/>
        <end position="20"/>
    </location>
</feature>
<dbReference type="InterPro" id="IPR007109">
    <property type="entry name" value="Brix"/>
</dbReference>
<evidence type="ECO:0000259" key="8">
    <source>
        <dbReference type="PROSITE" id="PS50833"/>
    </source>
</evidence>
<feature type="compositionally biased region" description="Basic residues" evidence="7">
    <location>
        <begin position="1"/>
        <end position="10"/>
    </location>
</feature>
<dbReference type="PANTHER" id="PTHR13634">
    <property type="entry name" value="RIBOSOME BIOGENESIS PROTEIN BRIX"/>
    <property type="match status" value="1"/>
</dbReference>
<organism evidence="9">
    <name type="scientific">Medioppia subpectinata</name>
    <dbReference type="NCBI Taxonomy" id="1979941"/>
    <lineage>
        <taxon>Eukaryota</taxon>
        <taxon>Metazoa</taxon>
        <taxon>Ecdysozoa</taxon>
        <taxon>Arthropoda</taxon>
        <taxon>Chelicerata</taxon>
        <taxon>Arachnida</taxon>
        <taxon>Acari</taxon>
        <taxon>Acariformes</taxon>
        <taxon>Sarcoptiformes</taxon>
        <taxon>Oribatida</taxon>
        <taxon>Brachypylina</taxon>
        <taxon>Oppioidea</taxon>
        <taxon>Oppiidae</taxon>
        <taxon>Medioppia</taxon>
    </lineage>
</organism>
<dbReference type="SUPFAM" id="SSF52954">
    <property type="entry name" value="Class II aaRS ABD-related"/>
    <property type="match status" value="1"/>
</dbReference>
<dbReference type="Proteomes" id="UP000759131">
    <property type="component" value="Unassembled WGS sequence"/>
</dbReference>
<protein>
    <recommendedName>
        <fullName evidence="4">Ribosome biogenesis protein BRX1 homolog</fullName>
    </recommendedName>
</protein>
<dbReference type="PROSITE" id="PS50833">
    <property type="entry name" value="BRIX"/>
    <property type="match status" value="1"/>
</dbReference>
<evidence type="ECO:0000256" key="2">
    <source>
        <dbReference type="ARBA" id="ARBA00004604"/>
    </source>
</evidence>
<dbReference type="PANTHER" id="PTHR13634:SF0">
    <property type="entry name" value="RIBOSOME BIOGENESIS PROTEIN BRX1 HOMOLOG"/>
    <property type="match status" value="1"/>
</dbReference>
<dbReference type="SMART" id="SM00879">
    <property type="entry name" value="Brix"/>
    <property type="match status" value="1"/>
</dbReference>
<evidence type="ECO:0000256" key="1">
    <source>
        <dbReference type="ARBA" id="ARBA00003439"/>
    </source>
</evidence>
<evidence type="ECO:0000313" key="9">
    <source>
        <dbReference type="EMBL" id="CAD7621356.1"/>
    </source>
</evidence>
<comment type="function">
    <text evidence="1">Required for biogenesis of the 60S ribosomal subunit.</text>
</comment>
<dbReference type="EMBL" id="OC855153">
    <property type="protein sequence ID" value="CAD7621356.1"/>
    <property type="molecule type" value="Genomic_DNA"/>
</dbReference>
<name>A0A7R9KGI8_9ACAR</name>
<evidence type="ECO:0000256" key="4">
    <source>
        <dbReference type="ARBA" id="ARBA00020522"/>
    </source>
</evidence>
<evidence type="ECO:0000256" key="7">
    <source>
        <dbReference type="SAM" id="MobiDB-lite"/>
    </source>
</evidence>
<reference evidence="9" key="1">
    <citation type="submission" date="2020-11" db="EMBL/GenBank/DDBJ databases">
        <authorList>
            <person name="Tran Van P."/>
        </authorList>
    </citation>
    <scope>NUCLEOTIDE SEQUENCE</scope>
</reference>